<comment type="caution">
    <text evidence="3">The sequence shown here is derived from an EMBL/GenBank/DDBJ whole genome shotgun (WGS) entry which is preliminary data.</text>
</comment>
<reference evidence="3 4" key="1">
    <citation type="submission" date="2018-02" db="EMBL/GenBank/DDBJ databases">
        <authorList>
            <person name="Cohen D.B."/>
            <person name="Kent A.D."/>
        </authorList>
    </citation>
    <scope>NUCLEOTIDE SEQUENCE [LARGE SCALE GENOMIC DNA]</scope>
    <source>
        <strain evidence="3 4">CCAP 1448/3</strain>
    </source>
</reference>
<gene>
    <name evidence="3" type="ORF">C7B64_19475</name>
</gene>
<feature type="compositionally biased region" description="Polar residues" evidence="1">
    <location>
        <begin position="50"/>
        <end position="63"/>
    </location>
</feature>
<dbReference type="AlphaFoldDB" id="A0A2T1BZ06"/>
<evidence type="ECO:0000256" key="1">
    <source>
        <dbReference type="SAM" id="MobiDB-lite"/>
    </source>
</evidence>
<dbReference type="EMBL" id="PVWJ01000122">
    <property type="protein sequence ID" value="PSB01232.1"/>
    <property type="molecule type" value="Genomic_DNA"/>
</dbReference>
<feature type="chain" id="PRO_5015612600" description="PEP-CTERM sorting domain-containing protein" evidence="2">
    <location>
        <begin position="31"/>
        <end position="206"/>
    </location>
</feature>
<dbReference type="Proteomes" id="UP000238762">
    <property type="component" value="Unassembled WGS sequence"/>
</dbReference>
<evidence type="ECO:0000313" key="3">
    <source>
        <dbReference type="EMBL" id="PSB01232.1"/>
    </source>
</evidence>
<protein>
    <recommendedName>
        <fullName evidence="5">PEP-CTERM sorting domain-containing protein</fullName>
    </recommendedName>
</protein>
<name>A0A2T1BZ06_9CYAN</name>
<feature type="region of interest" description="Disordered" evidence="1">
    <location>
        <begin position="35"/>
        <end position="68"/>
    </location>
</feature>
<reference evidence="3 4" key="2">
    <citation type="submission" date="2018-03" db="EMBL/GenBank/DDBJ databases">
        <title>The ancient ancestry and fast evolution of plastids.</title>
        <authorList>
            <person name="Moore K.R."/>
            <person name="Magnabosco C."/>
            <person name="Momper L."/>
            <person name="Gold D.A."/>
            <person name="Bosak T."/>
            <person name="Fournier G.P."/>
        </authorList>
    </citation>
    <scope>NUCLEOTIDE SEQUENCE [LARGE SCALE GENOMIC DNA]</scope>
    <source>
        <strain evidence="3 4">CCAP 1448/3</strain>
    </source>
</reference>
<dbReference type="RefSeq" id="WP_106290475.1">
    <property type="nucleotide sequence ID" value="NZ_CAWNTC010000155.1"/>
</dbReference>
<keyword evidence="2" id="KW-0732">Signal</keyword>
<sequence>MFECKLYKSPLLISALTVQLLSSSLASVRAASVNLDNPQEKSDCPKLKSGNPQALENQNSEPSGESGLLPKQQSEIVNLSNSLSQDQSSNLIAQLPESGTPRPLDSGCEVSGEGACEISGDSGCEVGGPPPAGGGILPAIAAAGGFPLAALAPLGILPFIGGGDNNNPPPEGVPEPSTVFGSVIALGVVATIGRKRGFSTRRKRKK</sequence>
<accession>A0A2T1BZ06</accession>
<organism evidence="3 4">
    <name type="scientific">Merismopedia glauca CCAP 1448/3</name>
    <dbReference type="NCBI Taxonomy" id="1296344"/>
    <lineage>
        <taxon>Bacteria</taxon>
        <taxon>Bacillati</taxon>
        <taxon>Cyanobacteriota</taxon>
        <taxon>Cyanophyceae</taxon>
        <taxon>Synechococcales</taxon>
        <taxon>Merismopediaceae</taxon>
        <taxon>Merismopedia</taxon>
    </lineage>
</organism>
<evidence type="ECO:0000256" key="2">
    <source>
        <dbReference type="SAM" id="SignalP"/>
    </source>
</evidence>
<evidence type="ECO:0008006" key="5">
    <source>
        <dbReference type="Google" id="ProtNLM"/>
    </source>
</evidence>
<keyword evidence="4" id="KW-1185">Reference proteome</keyword>
<proteinExistence type="predicted"/>
<feature type="signal peptide" evidence="2">
    <location>
        <begin position="1"/>
        <end position="30"/>
    </location>
</feature>
<evidence type="ECO:0000313" key="4">
    <source>
        <dbReference type="Proteomes" id="UP000238762"/>
    </source>
</evidence>